<dbReference type="PROSITE" id="PS50294">
    <property type="entry name" value="WD_REPEATS_REGION"/>
    <property type="match status" value="1"/>
</dbReference>
<dbReference type="HOGENOM" id="CLU_049342_1_0_1"/>
<dbReference type="KEGG" id="sla:SERLADRAFT_469850"/>
<dbReference type="GO" id="GO:0048188">
    <property type="term" value="C:Set1C/COMPASS complex"/>
    <property type="evidence" value="ECO:0007669"/>
    <property type="project" value="TreeGrafter"/>
</dbReference>
<reference evidence="5" key="1">
    <citation type="submission" date="2011-04" db="EMBL/GenBank/DDBJ databases">
        <title>Evolution of plant cell wall degrading machinery underlies the functional diversity of forest fungi.</title>
        <authorList>
            <consortium name="US DOE Joint Genome Institute (JGI-PGF)"/>
            <person name="Eastwood D.C."/>
            <person name="Floudas D."/>
            <person name="Binder M."/>
            <person name="Majcherczyk A."/>
            <person name="Schneider P."/>
            <person name="Aerts A."/>
            <person name="Asiegbu F.O."/>
            <person name="Baker S.E."/>
            <person name="Barry K."/>
            <person name="Bendiksby M."/>
            <person name="Blumentritt M."/>
            <person name="Coutinho P.M."/>
            <person name="Cullen D."/>
            <person name="Cullen D."/>
            <person name="Gathman A."/>
            <person name="Goodell B."/>
            <person name="Henrissat B."/>
            <person name="Ihrmark K."/>
            <person name="Kauserud H."/>
            <person name="Kohler A."/>
            <person name="LaButti K."/>
            <person name="Lapidus A."/>
            <person name="Lavin J.L."/>
            <person name="Lee Y.-H."/>
            <person name="Lindquist E."/>
            <person name="Lilly W."/>
            <person name="Lucas S."/>
            <person name="Morin E."/>
            <person name="Murat C."/>
            <person name="Oguiza J.A."/>
            <person name="Park J."/>
            <person name="Pisabarro A.G."/>
            <person name="Riley R."/>
            <person name="Rosling A."/>
            <person name="Salamov A."/>
            <person name="Schmidt O."/>
            <person name="Schmutz J."/>
            <person name="Skrede I."/>
            <person name="Stenlid J."/>
            <person name="Wiebenga A."/>
            <person name="Xie X."/>
            <person name="Kues U."/>
            <person name="Hibbett D.S."/>
            <person name="Hoffmeister D."/>
            <person name="Hogberg N."/>
            <person name="Martin F."/>
            <person name="Grigoriev I.V."/>
            <person name="Watkinson S.C."/>
        </authorList>
    </citation>
    <scope>NUCLEOTIDE SEQUENCE</scope>
    <source>
        <strain evidence="5">S7.9</strain>
    </source>
</reference>
<accession>F8NYJ5</accession>
<dbReference type="GeneID" id="18819669"/>
<organism>
    <name type="scientific">Serpula lacrymans var. lacrymans (strain S7.9)</name>
    <name type="common">Dry rot fungus</name>
    <dbReference type="NCBI Taxonomy" id="578457"/>
    <lineage>
        <taxon>Eukaryota</taxon>
        <taxon>Fungi</taxon>
        <taxon>Dikarya</taxon>
        <taxon>Basidiomycota</taxon>
        <taxon>Agaricomycotina</taxon>
        <taxon>Agaricomycetes</taxon>
        <taxon>Agaricomycetidae</taxon>
        <taxon>Boletales</taxon>
        <taxon>Coniophorineae</taxon>
        <taxon>Serpulaceae</taxon>
        <taxon>Serpula</taxon>
    </lineage>
</organism>
<gene>
    <name evidence="5" type="ORF">SERLADRAFT_469850</name>
</gene>
<evidence type="ECO:0000256" key="4">
    <source>
        <dbReference type="SAM" id="Phobius"/>
    </source>
</evidence>
<dbReference type="EMBL" id="GL945435">
    <property type="protein sequence ID" value="EGO23666.1"/>
    <property type="molecule type" value="Genomic_DNA"/>
</dbReference>
<dbReference type="PANTHER" id="PTHR22847">
    <property type="entry name" value="WD40 REPEAT PROTEIN"/>
    <property type="match status" value="1"/>
</dbReference>
<dbReference type="PANTHER" id="PTHR22847:SF637">
    <property type="entry name" value="WD REPEAT DOMAIN 5B"/>
    <property type="match status" value="1"/>
</dbReference>
<feature type="repeat" description="WD" evidence="3">
    <location>
        <begin position="11"/>
        <end position="52"/>
    </location>
</feature>
<keyword evidence="1 3" id="KW-0853">WD repeat</keyword>
<dbReference type="InterPro" id="IPR001680">
    <property type="entry name" value="WD40_rpt"/>
</dbReference>
<dbReference type="Proteomes" id="UP000008064">
    <property type="component" value="Unassembled WGS sequence"/>
</dbReference>
<name>F8NYJ5_SERL9</name>
<evidence type="ECO:0000256" key="1">
    <source>
        <dbReference type="ARBA" id="ARBA00022574"/>
    </source>
</evidence>
<dbReference type="InterPro" id="IPR015943">
    <property type="entry name" value="WD40/YVTN_repeat-like_dom_sf"/>
</dbReference>
<keyword evidence="4" id="KW-0472">Membrane</keyword>
<dbReference type="RefSeq" id="XP_007319428.1">
    <property type="nucleotide sequence ID" value="XM_007319366.1"/>
</dbReference>
<sequence length="378" mass="42478">MSLRYKPRWRLQEHSNVITCLAFSPHGTYIAAGGVDGKLSIWSYDLGRLLYVVSGHAGVLSLSWIGPSEQSLLCGLQDGTVLSVEIDQSLTATGYFAHQYPVECISISGDTVATGAHKEVHVWEFRERGANWRRVSKLDLPPSVGSNRSDEIIVTSLHWARTKYSPNTLLVSYMHHGIAFWDISSRMILHFISVKTLVASTSLSPRHQYLAVSSIHNGFDIYDLNSDAPIMSFNQPTSKGICIPVLFAHHGFAVLGGSTEGKARLWAIETGNLIHTLHHSDDDTIQAIAAHYDASGDRFMIATGSHSPNDKHYIQLWHAQDIYRDNIPARLMTLLSPPAQLQDHHNMSWTHWIAWFIFLFIGFILSWLFVYWKDKTSI</sequence>
<dbReference type="Pfam" id="PF00400">
    <property type="entry name" value="WD40"/>
    <property type="match status" value="2"/>
</dbReference>
<feature type="transmembrane region" description="Helical" evidence="4">
    <location>
        <begin position="352"/>
        <end position="372"/>
    </location>
</feature>
<protein>
    <submittedName>
        <fullName evidence="5">Uncharacterized protein</fullName>
    </submittedName>
</protein>
<dbReference type="SUPFAM" id="SSF50978">
    <property type="entry name" value="WD40 repeat-like"/>
    <property type="match status" value="1"/>
</dbReference>
<dbReference type="InterPro" id="IPR036322">
    <property type="entry name" value="WD40_repeat_dom_sf"/>
</dbReference>
<dbReference type="AlphaFoldDB" id="F8NYJ5"/>
<evidence type="ECO:0000313" key="5">
    <source>
        <dbReference type="EMBL" id="EGO23666.1"/>
    </source>
</evidence>
<dbReference type="OrthoDB" id="3238562at2759"/>
<evidence type="ECO:0000256" key="2">
    <source>
        <dbReference type="ARBA" id="ARBA00022737"/>
    </source>
</evidence>
<dbReference type="Gene3D" id="2.130.10.10">
    <property type="entry name" value="YVTN repeat-like/Quinoprotein amine dehydrogenase"/>
    <property type="match status" value="1"/>
</dbReference>
<keyword evidence="2" id="KW-0677">Repeat</keyword>
<keyword evidence="4" id="KW-1133">Transmembrane helix</keyword>
<dbReference type="GO" id="GO:0042393">
    <property type="term" value="F:histone binding"/>
    <property type="evidence" value="ECO:0007669"/>
    <property type="project" value="TreeGrafter"/>
</dbReference>
<keyword evidence="4" id="KW-0812">Transmembrane</keyword>
<evidence type="ECO:0000256" key="3">
    <source>
        <dbReference type="PROSITE-ProRule" id="PRU00221"/>
    </source>
</evidence>
<proteinExistence type="predicted"/>
<dbReference type="SMART" id="SM00320">
    <property type="entry name" value="WD40"/>
    <property type="match status" value="5"/>
</dbReference>
<dbReference type="PROSITE" id="PS50082">
    <property type="entry name" value="WD_REPEATS_2"/>
    <property type="match status" value="1"/>
</dbReference>